<feature type="compositionally biased region" description="Basic and acidic residues" evidence="7">
    <location>
        <begin position="1761"/>
        <end position="1773"/>
    </location>
</feature>
<feature type="region of interest" description="Disordered" evidence="7">
    <location>
        <begin position="666"/>
        <end position="705"/>
    </location>
</feature>
<feature type="compositionally biased region" description="Polar residues" evidence="7">
    <location>
        <begin position="1787"/>
        <end position="1799"/>
    </location>
</feature>
<feature type="compositionally biased region" description="Basic and acidic residues" evidence="7">
    <location>
        <begin position="2709"/>
        <end position="2719"/>
    </location>
</feature>
<evidence type="ECO:0000313" key="9">
    <source>
        <dbReference type="EMBL" id="KAK6177651.1"/>
    </source>
</evidence>
<dbReference type="SMART" id="SM00451">
    <property type="entry name" value="ZnF_U1"/>
    <property type="match status" value="3"/>
</dbReference>
<dbReference type="PANTHER" id="PTHR46144:SF6">
    <property type="entry name" value="C2H2-TYPE DOMAIN-CONTAINING PROTEIN"/>
    <property type="match status" value="1"/>
</dbReference>
<feature type="compositionally biased region" description="Polar residues" evidence="7">
    <location>
        <begin position="349"/>
        <end position="361"/>
    </location>
</feature>
<feature type="compositionally biased region" description="Acidic residues" evidence="7">
    <location>
        <begin position="470"/>
        <end position="480"/>
    </location>
</feature>
<feature type="region of interest" description="Disordered" evidence="7">
    <location>
        <begin position="151"/>
        <end position="179"/>
    </location>
</feature>
<evidence type="ECO:0000256" key="6">
    <source>
        <dbReference type="ARBA" id="ARBA00023242"/>
    </source>
</evidence>
<feature type="region of interest" description="Disordered" evidence="7">
    <location>
        <begin position="2519"/>
        <end position="2599"/>
    </location>
</feature>
<feature type="compositionally biased region" description="Basic and acidic residues" evidence="7">
    <location>
        <begin position="999"/>
        <end position="1030"/>
    </location>
</feature>
<feature type="compositionally biased region" description="Basic and acidic residues" evidence="7">
    <location>
        <begin position="1445"/>
        <end position="1464"/>
    </location>
</feature>
<feature type="region of interest" description="Disordered" evidence="7">
    <location>
        <begin position="2296"/>
        <end position="2331"/>
    </location>
</feature>
<protein>
    <recommendedName>
        <fullName evidence="8">C2H2-type domain-containing protein</fullName>
    </recommendedName>
</protein>
<evidence type="ECO:0000256" key="1">
    <source>
        <dbReference type="ARBA" id="ARBA00004123"/>
    </source>
</evidence>
<feature type="compositionally biased region" description="Polar residues" evidence="7">
    <location>
        <begin position="2306"/>
        <end position="2325"/>
    </location>
</feature>
<dbReference type="SMART" id="SM00355">
    <property type="entry name" value="ZnF_C2H2"/>
    <property type="match status" value="3"/>
</dbReference>
<feature type="compositionally biased region" description="Basic and acidic residues" evidence="7">
    <location>
        <begin position="1225"/>
        <end position="1238"/>
    </location>
</feature>
<feature type="compositionally biased region" description="Basic and acidic residues" evidence="7">
    <location>
        <begin position="2568"/>
        <end position="2580"/>
    </location>
</feature>
<keyword evidence="2" id="KW-0479">Metal-binding</keyword>
<accession>A0AAN8JKG9</accession>
<feature type="compositionally biased region" description="Polar residues" evidence="7">
    <location>
        <begin position="2241"/>
        <end position="2269"/>
    </location>
</feature>
<feature type="compositionally biased region" description="Basic and acidic residues" evidence="7">
    <location>
        <begin position="1514"/>
        <end position="1652"/>
    </location>
</feature>
<feature type="compositionally biased region" description="Basic and acidic residues" evidence="7">
    <location>
        <begin position="1319"/>
        <end position="1362"/>
    </location>
</feature>
<dbReference type="PANTHER" id="PTHR46144">
    <property type="entry name" value="ZINC FINGER PROTEIN 385B-LIKE"/>
    <property type="match status" value="1"/>
</dbReference>
<feature type="compositionally biased region" description="Basic and acidic residues" evidence="7">
    <location>
        <begin position="1421"/>
        <end position="1437"/>
    </location>
</feature>
<comment type="subcellular location">
    <subcellularLocation>
        <location evidence="1">Nucleus</location>
    </subcellularLocation>
</comment>
<dbReference type="Proteomes" id="UP001347796">
    <property type="component" value="Unassembled WGS sequence"/>
</dbReference>
<feature type="region of interest" description="Disordered" evidence="7">
    <location>
        <begin position="1148"/>
        <end position="1907"/>
    </location>
</feature>
<feature type="compositionally biased region" description="Polar residues" evidence="7">
    <location>
        <begin position="522"/>
        <end position="532"/>
    </location>
</feature>
<feature type="compositionally biased region" description="Basic and acidic residues" evidence="7">
    <location>
        <begin position="689"/>
        <end position="705"/>
    </location>
</feature>
<keyword evidence="3" id="KW-0677">Repeat</keyword>
<reference evidence="9 10" key="1">
    <citation type="submission" date="2024-01" db="EMBL/GenBank/DDBJ databases">
        <title>The genome of the rayed Mediterranean limpet Patella caerulea (Linnaeus, 1758).</title>
        <authorList>
            <person name="Anh-Thu Weber A."/>
            <person name="Halstead-Nussloch G."/>
        </authorList>
    </citation>
    <scope>NUCLEOTIDE SEQUENCE [LARGE SCALE GENOMIC DNA]</scope>
    <source>
        <strain evidence="9">AATW-2023a</strain>
        <tissue evidence="9">Whole specimen</tissue>
    </source>
</reference>
<dbReference type="InterPro" id="IPR036236">
    <property type="entry name" value="Znf_C2H2_sf"/>
</dbReference>
<feature type="compositionally biased region" description="Basic and acidic residues" evidence="7">
    <location>
        <begin position="1186"/>
        <end position="1201"/>
    </location>
</feature>
<name>A0AAN8JKG9_PATCE</name>
<dbReference type="GO" id="GO:0003676">
    <property type="term" value="F:nucleic acid binding"/>
    <property type="evidence" value="ECO:0007669"/>
    <property type="project" value="InterPro"/>
</dbReference>
<feature type="compositionally biased region" description="Basic and acidic residues" evidence="7">
    <location>
        <begin position="1804"/>
        <end position="1817"/>
    </location>
</feature>
<feature type="region of interest" description="Disordered" evidence="7">
    <location>
        <begin position="755"/>
        <end position="1129"/>
    </location>
</feature>
<feature type="region of interest" description="Disordered" evidence="7">
    <location>
        <begin position="1920"/>
        <end position="2273"/>
    </location>
</feature>
<feature type="compositionally biased region" description="Polar residues" evidence="7">
    <location>
        <begin position="812"/>
        <end position="821"/>
    </location>
</feature>
<feature type="compositionally biased region" description="Low complexity" evidence="7">
    <location>
        <begin position="1658"/>
        <end position="1669"/>
    </location>
</feature>
<gene>
    <name evidence="9" type="ORF">SNE40_015710</name>
</gene>
<feature type="compositionally biased region" description="Basic and acidic residues" evidence="7">
    <location>
        <begin position="1148"/>
        <end position="1160"/>
    </location>
</feature>
<organism evidence="9 10">
    <name type="scientific">Patella caerulea</name>
    <name type="common">Rayed Mediterranean limpet</name>
    <dbReference type="NCBI Taxonomy" id="87958"/>
    <lineage>
        <taxon>Eukaryota</taxon>
        <taxon>Metazoa</taxon>
        <taxon>Spiralia</taxon>
        <taxon>Lophotrochozoa</taxon>
        <taxon>Mollusca</taxon>
        <taxon>Gastropoda</taxon>
        <taxon>Patellogastropoda</taxon>
        <taxon>Patelloidea</taxon>
        <taxon>Patellidae</taxon>
        <taxon>Patella</taxon>
    </lineage>
</organism>
<feature type="compositionally biased region" description="Basic and acidic residues" evidence="7">
    <location>
        <begin position="1111"/>
        <end position="1129"/>
    </location>
</feature>
<feature type="compositionally biased region" description="Polar residues" evidence="7">
    <location>
        <begin position="151"/>
        <end position="164"/>
    </location>
</feature>
<feature type="compositionally biased region" description="Low complexity" evidence="7">
    <location>
        <begin position="2055"/>
        <end position="2072"/>
    </location>
</feature>
<feature type="compositionally biased region" description="Basic and acidic residues" evidence="7">
    <location>
        <begin position="955"/>
        <end position="986"/>
    </location>
</feature>
<dbReference type="InterPro" id="IPR051868">
    <property type="entry name" value="ZN346_ZMAT4"/>
</dbReference>
<dbReference type="EMBL" id="JAZGQO010000010">
    <property type="protein sequence ID" value="KAK6177651.1"/>
    <property type="molecule type" value="Genomic_DNA"/>
</dbReference>
<feature type="domain" description="C2H2-type" evidence="8">
    <location>
        <begin position="2482"/>
        <end position="2504"/>
    </location>
</feature>
<keyword evidence="5" id="KW-0862">Zinc</keyword>
<feature type="compositionally biased region" description="Basic and acidic residues" evidence="7">
    <location>
        <begin position="2666"/>
        <end position="2697"/>
    </location>
</feature>
<feature type="compositionally biased region" description="Basic and acidic residues" evidence="7">
    <location>
        <begin position="577"/>
        <end position="586"/>
    </location>
</feature>
<dbReference type="PROSITE" id="PS00028">
    <property type="entry name" value="ZINC_FINGER_C2H2_1"/>
    <property type="match status" value="2"/>
</dbReference>
<feature type="compositionally biased region" description="Basic and acidic residues" evidence="7">
    <location>
        <begin position="616"/>
        <end position="654"/>
    </location>
</feature>
<feature type="compositionally biased region" description="Basic residues" evidence="7">
    <location>
        <begin position="377"/>
        <end position="386"/>
    </location>
</feature>
<dbReference type="SUPFAM" id="SSF57667">
    <property type="entry name" value="beta-beta-alpha zinc fingers"/>
    <property type="match status" value="3"/>
</dbReference>
<feature type="region of interest" description="Disordered" evidence="7">
    <location>
        <begin position="470"/>
        <end position="586"/>
    </location>
</feature>
<dbReference type="GO" id="GO:0005634">
    <property type="term" value="C:nucleus"/>
    <property type="evidence" value="ECO:0007669"/>
    <property type="project" value="UniProtKB-SubCell"/>
</dbReference>
<sequence>MSVTTQATAAVPPTAQQTAAVTPVAGTNTTIPASGSADYSAYTSGYGFNYGTGQYQYTGNGQYDAAAYAQYCNAYNAYYGYNQYNYQYDATTGQYSYNYYGTPATSGTVATAGQTAAAPVATTTGQQASTVTSQPPLPPPPAMPAITAYQTSQNNTGQSAVSTLQPPPPPPDNPSATATANLVAQPPLPAPPLPVPPVPPQNFSYGNYSQSNPIIYPQQPTMTGVQSFMPPPVTQSNVQSYTTQQGAYGNYYNQQYQNYQTGSTGMTPMPGQAVQPNQPTPATPAVTGTTGQQNNAYQQYQYGAQHPPPVMPPNGQTQNNNQTYQYQQQQQTNTQPQNNQQHNWKNKNTYYDANSAAFTTPTPAPGYFPNTGGMGNNKRKRRKKRGFSSEEKVNTPFNTNYTDQWSRPSGQNKMLEMKLTKGDDSQQSAENQENKEKLILRKDLGPADVNKPRGTFACLFGAVDFEQDEYDQSTESDSDHEDAKKATTSVKSDAEKDKSKVAEDKTQSTNNKNKKSENPNSLVPQTSTQQPAGESDNKKGPIPSLLNMDVEKPSNVNIQKTSRKEPPNRFGNLVAKKGLDPNRDDGLEFDPALFGLPASFCGRIPTVSESDSIEEETPRRFNNRTERPSHHDRFQKRDDKPDKKQSSFSDLDKPFLVGRKSDKFVSKFDRGPTDLHQKDFGRPQRFGWNKHEEPKGIETDSQQKDFRKSQRFVLDKQSNTFHDVAKDIETDLKMSTMDWQDDRNDFEMPGYDMDGKVMLNDDKPFSNRNARDQRVDWHNEPFGDRNTRDQQMSRRGWQGESENPEGFGKQRILNNDPQFTGSERRRPYRNENLATEESSKPPIGWQENDFELPTSFGGKAQRYDRTREQNAGSGDFARNPRDKHFPETNFPDDSSFEHPSLFKGNPQQFARDMPPYKASAPFDNTMDQAFPESVPLGNVDDFELPTSFGGKAQRYNRDKTSRQFDERPPYDIPYHEEDWPEDKNDFELPTSFGGKAQRYNRDKTSRQFDERPTYDRPYHEEHWPEDKNDFDLPTSFGGKTQPFDRKQQNRLKGEIPPLLGENFLNQQFSEPGWSDNKNDFDPPPHFGQVTQRKDKSQSNPHVEQGSLLLDEDLRGQRFPEQKFPENRWQDDRNDFVCSLPYEKNEQKDIMGLNENRKDQSWKNNKSQLSDFELPTSFGGKAQPYVREPENEFRDELFRKDQQWPPEEDEMEEWYDKNKSSTRHGMGQDHLDLSSKFEENTFSSNYDRTQPPDDPYDKPGFMDERVDWQHEDVSFRGPPFDDNFDDPYGKSNTQPPPFGKLGNSGSFRKSDENPPPYRNQRFERDIYHDEDDRPSFDDPFANEKFHDDTSRFDNEHSFDRPPYEDLPFARGAFNDDVHIEGPFGKRNNQQQFNNRPPVDDVRLEGPFGKKSSATFDHTPPFTRDKWQDNSTFGKRDEQQFFNIQPEVERLPSETPFGRKNDKLPANREPLFDEDILEMPFGKKSSRKSYENVSLEGPFGKKDRGHPPEITLEGPFGRKDRGPPPEVHLEGPFGRKDRGPPPEVHLEGPFGRKDRGPPPEVHLEGPFGRKDRGPPPEVHLEGPFGRKDRGPPPEVHLEGPFGRKDRGPPPEVHLEGPFGRKDRGPPPEVHLEGPFGRKDRGPPPEVHLEGPFGKKKDRPPFGSGPPFGSRPAFDEVTATTTFDSMNRPPFTQKKPFGREMVKPDSKKDIDNRTFDKPEPLMSMVFNPKNNSQPLNRDADALKSDSNTSKKARKGFSDSPTQPVRKDQGKETESKGVRPVPVTMLIGTKGSKTSSIVNSNPGNLLDPKTKKPVEEAKKSQTNDPNKTAVDRPKSPKSLLNIGKDVSKSTGSSAQQKSPIPGEQNLSKQFTKEETKGVQITNLPKDPPKLNPKPVSNDSGSNNASPMNTQAFLLSLKTSGGVKSFTSKSVEKDTAKTAPITSSPKVTASSVSSSMATNPLSSGPIKAPNVLSKDSTGSIKSFTSKSVEKDPAKTAPITSSPKVTASSVSSSMATNPLSSCPIKAPNVSSKDSTKESPKLASSDGSSKAPNAPPKDSTKVSPMPVFSDSSSKSSKLPQQPPGIGLAPKPASKDWSSNSTKVTVKPVTSAAKGSSSGPALEKGSTGSTTKPSVSSQNETISKADSMQSKQPTASPQKGLAITPTSSSSVPKPVIDKGKEVIPKPASKDWSAGAAKKPVTNPGKNLAPKPASSDWSTQKPLVSSGKEVVQKSAMDSKQGMAPKPASKDWSSTNSQKVIQPVTKTPISNSNEISTTPLKPAPLPQSLASTLKSVSVPVVPLNSSSTVIPEKTDTSNPSTILTDKSKDNTSQQPVPSPVKGLTADIGSKLKKAPAPHIIGQLQTIFNDEANLKVKDLMLVTKCMVCSVNLSSQADAVQHYQGKSHRKKVAAFKDSPSITKTQPPPLKKTGTTPVSVITTVEKTADAKNYCKLCDMTFSNPDQATNHYIGKDHANRQLQVPVPVTKEKVFECTLCNITVTSQETLNIHFNGAKHKNKAKNAEFSGIEGKVTGGARGGNNSRGRGGTAPTNLMDFNQDEGSSRGRGRGGARGRGGFGTDPERHIDFNEDMGRGAMRGGRGGRGRQPMSAMDDPGFGRPEFDEPGFSRPEFDDPGFGRPEFDFNEDMGRSAMRGGRGGRGGRGRQPMSLMDDPGFGRPEFDEPRFGRPEFDEPRFGRPDFDDPGFDRPRGMPGFRGRGGRGRGDPMWEQNRDFAPPFHQDGRHPDNYDRGPTPPKRPRRFALNSM</sequence>
<feature type="region of interest" description="Disordered" evidence="7">
    <location>
        <begin position="2629"/>
        <end position="2753"/>
    </location>
</feature>
<dbReference type="GO" id="GO:0008270">
    <property type="term" value="F:zinc ion binding"/>
    <property type="evidence" value="ECO:0007669"/>
    <property type="project" value="UniProtKB-KW"/>
</dbReference>
<keyword evidence="10" id="KW-1185">Reference proteome</keyword>
<evidence type="ECO:0000256" key="7">
    <source>
        <dbReference type="SAM" id="MobiDB-lite"/>
    </source>
</evidence>
<feature type="compositionally biased region" description="Basic and acidic residues" evidence="7">
    <location>
        <begin position="492"/>
        <end position="506"/>
    </location>
</feature>
<feature type="compositionally biased region" description="Basic and acidic residues" evidence="7">
    <location>
        <begin position="432"/>
        <end position="445"/>
    </location>
</feature>
<feature type="compositionally biased region" description="Polar residues" evidence="7">
    <location>
        <begin position="395"/>
        <end position="412"/>
    </location>
</feature>
<feature type="compositionally biased region" description="Basic and acidic residues" evidence="7">
    <location>
        <begin position="2727"/>
        <end position="2736"/>
    </location>
</feature>
<evidence type="ECO:0000313" key="10">
    <source>
        <dbReference type="Proteomes" id="UP001347796"/>
    </source>
</evidence>
<dbReference type="Gene3D" id="3.30.160.60">
    <property type="entry name" value="Classic Zinc Finger"/>
    <property type="match status" value="3"/>
</dbReference>
<dbReference type="InterPro" id="IPR003604">
    <property type="entry name" value="Matrin/U1-like-C_Znf_C2H2"/>
</dbReference>
<dbReference type="Pfam" id="PF12874">
    <property type="entry name" value="zf-met"/>
    <property type="match status" value="3"/>
</dbReference>
<feature type="compositionally biased region" description="Polar residues" evidence="7">
    <location>
        <begin position="1968"/>
        <end position="1981"/>
    </location>
</feature>
<keyword evidence="4" id="KW-0863">Zinc-finger</keyword>
<evidence type="ECO:0000256" key="3">
    <source>
        <dbReference type="ARBA" id="ARBA00022737"/>
    </source>
</evidence>
<feature type="domain" description="C2H2-type" evidence="8">
    <location>
        <begin position="2441"/>
        <end position="2463"/>
    </location>
</feature>
<feature type="compositionally biased region" description="Low complexity" evidence="7">
    <location>
        <begin position="316"/>
        <end position="348"/>
    </location>
</feature>
<dbReference type="InterPro" id="IPR013087">
    <property type="entry name" value="Znf_C2H2_type"/>
</dbReference>
<feature type="compositionally biased region" description="Basic and acidic residues" evidence="7">
    <location>
        <begin position="1254"/>
        <end position="1273"/>
    </location>
</feature>
<feature type="compositionally biased region" description="Polar residues" evidence="7">
    <location>
        <begin position="1892"/>
        <end position="1907"/>
    </location>
</feature>
<proteinExistence type="predicted"/>
<feature type="compositionally biased region" description="Low complexity" evidence="7">
    <location>
        <begin position="1937"/>
        <end position="1950"/>
    </location>
</feature>
<evidence type="ECO:0000256" key="4">
    <source>
        <dbReference type="ARBA" id="ARBA00022771"/>
    </source>
</evidence>
<feature type="compositionally biased region" description="Basic and acidic residues" evidence="7">
    <location>
        <begin position="666"/>
        <end position="682"/>
    </location>
</feature>
<feature type="compositionally biased region" description="Basic and acidic residues" evidence="7">
    <location>
        <begin position="415"/>
        <end position="424"/>
    </location>
</feature>
<feature type="compositionally biased region" description="Basic and acidic residues" evidence="7">
    <location>
        <begin position="1694"/>
        <end position="1716"/>
    </location>
</feature>
<evidence type="ECO:0000256" key="5">
    <source>
        <dbReference type="ARBA" id="ARBA00022833"/>
    </source>
</evidence>
<feature type="compositionally biased region" description="Low complexity" evidence="7">
    <location>
        <begin position="1994"/>
        <end position="2007"/>
    </location>
</feature>
<feature type="compositionally biased region" description="Basic and acidic residues" evidence="7">
    <location>
        <begin position="1042"/>
        <end position="1053"/>
    </location>
</feature>
<feature type="region of interest" description="Disordered" evidence="7">
    <location>
        <begin position="262"/>
        <end position="290"/>
    </location>
</feature>
<comment type="caution">
    <text evidence="9">The sequence shown here is derived from an EMBL/GenBank/DDBJ whole genome shotgun (WGS) entry which is preliminary data.</text>
</comment>
<feature type="compositionally biased region" description="Polar residues" evidence="7">
    <location>
        <begin position="2118"/>
        <end position="2149"/>
    </location>
</feature>
<evidence type="ECO:0000256" key="2">
    <source>
        <dbReference type="ARBA" id="ARBA00022723"/>
    </source>
</evidence>
<feature type="compositionally biased region" description="Polar residues" evidence="7">
    <location>
        <begin position="1844"/>
        <end position="1865"/>
    </location>
</feature>
<evidence type="ECO:0000259" key="8">
    <source>
        <dbReference type="PROSITE" id="PS00028"/>
    </source>
</evidence>
<feature type="region of interest" description="Disordered" evidence="7">
    <location>
        <begin position="607"/>
        <end position="654"/>
    </location>
</feature>
<feature type="region of interest" description="Disordered" evidence="7">
    <location>
        <begin position="303"/>
        <end position="452"/>
    </location>
</feature>
<keyword evidence="6" id="KW-0539">Nucleus</keyword>
<feature type="compositionally biased region" description="Basic and acidic residues" evidence="7">
    <location>
        <begin position="755"/>
        <end position="792"/>
    </location>
</feature>